<evidence type="ECO:0000313" key="3">
    <source>
        <dbReference type="EMBL" id="MFD1140428.1"/>
    </source>
</evidence>
<dbReference type="EMBL" id="JBHTLP010000002">
    <property type="protein sequence ID" value="MFD1140428.1"/>
    <property type="molecule type" value="Genomic_DNA"/>
</dbReference>
<dbReference type="SMART" id="SM00448">
    <property type="entry name" value="REC"/>
    <property type="match status" value="1"/>
</dbReference>
<dbReference type="Proteomes" id="UP001597116">
    <property type="component" value="Unassembled WGS sequence"/>
</dbReference>
<dbReference type="Pfam" id="PF00072">
    <property type="entry name" value="Response_reg"/>
    <property type="match status" value="1"/>
</dbReference>
<feature type="modified residue" description="4-aspartylphosphate" evidence="1">
    <location>
        <position position="60"/>
    </location>
</feature>
<dbReference type="PANTHER" id="PTHR44520">
    <property type="entry name" value="RESPONSE REGULATOR RCP1-RELATED"/>
    <property type="match status" value="1"/>
</dbReference>
<protein>
    <submittedName>
        <fullName evidence="3">Response regulator</fullName>
    </submittedName>
</protein>
<accession>A0ABW3QEF5</accession>
<organism evidence="3 4">
    <name type="scientific">Larkinella insperata</name>
    <dbReference type="NCBI Taxonomy" id="332158"/>
    <lineage>
        <taxon>Bacteria</taxon>
        <taxon>Pseudomonadati</taxon>
        <taxon>Bacteroidota</taxon>
        <taxon>Cytophagia</taxon>
        <taxon>Cytophagales</taxon>
        <taxon>Spirosomataceae</taxon>
        <taxon>Larkinella</taxon>
    </lineage>
</organism>
<feature type="domain" description="Response regulatory" evidence="2">
    <location>
        <begin position="7"/>
        <end position="127"/>
    </location>
</feature>
<dbReference type="InterPro" id="IPR011006">
    <property type="entry name" value="CheY-like_superfamily"/>
</dbReference>
<dbReference type="SUPFAM" id="SSF52172">
    <property type="entry name" value="CheY-like"/>
    <property type="match status" value="1"/>
</dbReference>
<comment type="caution">
    <text evidence="3">The sequence shown here is derived from an EMBL/GenBank/DDBJ whole genome shotgun (WGS) entry which is preliminary data.</text>
</comment>
<keyword evidence="1" id="KW-0597">Phosphoprotein</keyword>
<evidence type="ECO:0000259" key="2">
    <source>
        <dbReference type="PROSITE" id="PS50110"/>
    </source>
</evidence>
<dbReference type="InterPro" id="IPR052893">
    <property type="entry name" value="TCS_response_regulator"/>
</dbReference>
<dbReference type="RefSeq" id="WP_379883895.1">
    <property type="nucleotide sequence ID" value="NZ_JBHTLP010000002.1"/>
</dbReference>
<reference evidence="4" key="1">
    <citation type="journal article" date="2019" name="Int. J. Syst. Evol. Microbiol.">
        <title>The Global Catalogue of Microorganisms (GCM) 10K type strain sequencing project: providing services to taxonomists for standard genome sequencing and annotation.</title>
        <authorList>
            <consortium name="The Broad Institute Genomics Platform"/>
            <consortium name="The Broad Institute Genome Sequencing Center for Infectious Disease"/>
            <person name="Wu L."/>
            <person name="Ma J."/>
        </authorList>
    </citation>
    <scope>NUCLEOTIDE SEQUENCE [LARGE SCALE GENOMIC DNA]</scope>
    <source>
        <strain evidence="4">CCUG 55608</strain>
    </source>
</reference>
<dbReference type="Gene3D" id="3.40.50.2300">
    <property type="match status" value="1"/>
</dbReference>
<sequence length="143" mass="16132">MSLKHRMIFIVDDDDDDCSMLWQAFQKHHPGCLLFGFSDGQELLDHLTNYYDVPDLIILDLNMPVMDGVTTLKRLKRSSRFSAIPTVLLSSSFETNDNLRIHELGPGALRFKPTSYNELVQLTNQLYPAETVPGFTTSLPATG</sequence>
<proteinExistence type="predicted"/>
<dbReference type="InterPro" id="IPR001789">
    <property type="entry name" value="Sig_transdc_resp-reg_receiver"/>
</dbReference>
<evidence type="ECO:0000256" key="1">
    <source>
        <dbReference type="PROSITE-ProRule" id="PRU00169"/>
    </source>
</evidence>
<gene>
    <name evidence="3" type="ORF">ACFQ4C_04885</name>
</gene>
<dbReference type="PROSITE" id="PS50110">
    <property type="entry name" value="RESPONSE_REGULATORY"/>
    <property type="match status" value="1"/>
</dbReference>
<evidence type="ECO:0000313" key="4">
    <source>
        <dbReference type="Proteomes" id="UP001597116"/>
    </source>
</evidence>
<keyword evidence="4" id="KW-1185">Reference proteome</keyword>
<name>A0ABW3QEF5_9BACT</name>